<dbReference type="STRING" id="390640.SAMN04488034_101163"/>
<feature type="chain" id="PRO_5011754241" description="DUF4382 domain-containing protein" evidence="1">
    <location>
        <begin position="22"/>
        <end position="288"/>
    </location>
</feature>
<evidence type="ECO:0000256" key="1">
    <source>
        <dbReference type="SAM" id="SignalP"/>
    </source>
</evidence>
<dbReference type="OrthoDB" id="978343at2"/>
<evidence type="ECO:0008006" key="4">
    <source>
        <dbReference type="Google" id="ProtNLM"/>
    </source>
</evidence>
<keyword evidence="3" id="KW-1185">Reference proteome</keyword>
<sequence length="288" mass="31606">MRKIPLLLAGLSLLFTTVSCSEESKTGQDSPFLIIKLNVDPTQLRLGNAGNSADIPEGHAAQDPVFHKISSHYVEFAPNKWTQLGEGAVLYHGAEKDIEGTTVIDFSEAIVTAPGETYLKIPLQELPAGSYEWVRLSLSYQNYDVEYNYQGQSFSGTVASFVGFNTYIEDFKVKDETVAVNDTRLQGYWAFEHPYGVLDGQAPEGATTVPNPISETSAVPPGSCVVTGEFRTPLVITREETEDVVINMSLSVNKSFEWEDTNGNGKWDVDLGEKVVDMGLRGLIPMVE</sequence>
<dbReference type="AlphaFoldDB" id="A0A1H5HHC9"/>
<organism evidence="2 3">
    <name type="scientific">Salinimicrobium catena</name>
    <dbReference type="NCBI Taxonomy" id="390640"/>
    <lineage>
        <taxon>Bacteria</taxon>
        <taxon>Pseudomonadati</taxon>
        <taxon>Bacteroidota</taxon>
        <taxon>Flavobacteriia</taxon>
        <taxon>Flavobacteriales</taxon>
        <taxon>Flavobacteriaceae</taxon>
        <taxon>Salinimicrobium</taxon>
    </lineage>
</organism>
<reference evidence="2 3" key="1">
    <citation type="submission" date="2016-10" db="EMBL/GenBank/DDBJ databases">
        <authorList>
            <person name="de Groot N.N."/>
        </authorList>
    </citation>
    <scope>NUCLEOTIDE SEQUENCE [LARGE SCALE GENOMIC DNA]</scope>
    <source>
        <strain evidence="2 3">DSM 23553</strain>
    </source>
</reference>
<dbReference type="PROSITE" id="PS51257">
    <property type="entry name" value="PROKAR_LIPOPROTEIN"/>
    <property type="match status" value="1"/>
</dbReference>
<evidence type="ECO:0000313" key="3">
    <source>
        <dbReference type="Proteomes" id="UP000199448"/>
    </source>
</evidence>
<dbReference type="Proteomes" id="UP000199448">
    <property type="component" value="Unassembled WGS sequence"/>
</dbReference>
<dbReference type="RefSeq" id="WP_093110789.1">
    <property type="nucleotide sequence ID" value="NZ_FNGG01000001.1"/>
</dbReference>
<evidence type="ECO:0000313" key="2">
    <source>
        <dbReference type="EMBL" id="SEE27403.1"/>
    </source>
</evidence>
<proteinExistence type="predicted"/>
<dbReference type="EMBL" id="FNUG01000001">
    <property type="protein sequence ID" value="SEE27403.1"/>
    <property type="molecule type" value="Genomic_DNA"/>
</dbReference>
<accession>A0A1H5HHC9</accession>
<name>A0A1H5HHC9_9FLAO</name>
<gene>
    <name evidence="2" type="ORF">SAMN04488034_101163</name>
</gene>
<keyword evidence="1" id="KW-0732">Signal</keyword>
<protein>
    <recommendedName>
        <fullName evidence="4">DUF4382 domain-containing protein</fullName>
    </recommendedName>
</protein>
<feature type="signal peptide" evidence="1">
    <location>
        <begin position="1"/>
        <end position="21"/>
    </location>
</feature>